<feature type="region of interest" description="Disordered" evidence="5">
    <location>
        <begin position="439"/>
        <end position="462"/>
    </location>
</feature>
<dbReference type="FunFam" id="3.30.160.60:FF:002420">
    <property type="entry name" value="Zinc finger and BTB domain-containing protein 2"/>
    <property type="match status" value="1"/>
</dbReference>
<feature type="region of interest" description="Disordered" evidence="5">
    <location>
        <begin position="81"/>
        <end position="167"/>
    </location>
</feature>
<dbReference type="SUPFAM" id="SSF57667">
    <property type="entry name" value="beta-beta-alpha zinc fingers"/>
    <property type="match status" value="1"/>
</dbReference>
<dbReference type="InterPro" id="IPR036236">
    <property type="entry name" value="Znf_C2H2_sf"/>
</dbReference>
<evidence type="ECO:0000256" key="3">
    <source>
        <dbReference type="ARBA" id="ARBA00022771"/>
    </source>
</evidence>
<feature type="compositionally biased region" description="Low complexity" evidence="5">
    <location>
        <begin position="322"/>
        <end position="333"/>
    </location>
</feature>
<keyword evidence="4" id="KW-0862">Zinc</keyword>
<dbReference type="Pfam" id="PF00096">
    <property type="entry name" value="zf-C2H2"/>
    <property type="match status" value="2"/>
</dbReference>
<feature type="compositionally biased region" description="Acidic residues" evidence="5">
    <location>
        <begin position="125"/>
        <end position="162"/>
    </location>
</feature>
<feature type="region of interest" description="Disordered" evidence="5">
    <location>
        <begin position="1"/>
        <end position="35"/>
    </location>
</feature>
<dbReference type="AlphaFoldDB" id="A0A182FD39"/>
<dbReference type="VEuPathDB" id="VectorBase:AALB20_027068"/>
<dbReference type="PROSITE" id="PS00028">
    <property type="entry name" value="ZINC_FINGER_C2H2_1"/>
    <property type="match status" value="2"/>
</dbReference>
<feature type="compositionally biased region" description="Basic and acidic residues" evidence="5">
    <location>
        <begin position="416"/>
        <end position="427"/>
    </location>
</feature>
<evidence type="ECO:0000256" key="1">
    <source>
        <dbReference type="ARBA" id="ARBA00022723"/>
    </source>
</evidence>
<dbReference type="PANTHER" id="PTHR23235">
    <property type="entry name" value="KRUEPPEL-LIKE TRANSCRIPTION FACTOR"/>
    <property type="match status" value="1"/>
</dbReference>
<dbReference type="SMART" id="SM00355">
    <property type="entry name" value="ZnF_C2H2"/>
    <property type="match status" value="2"/>
</dbReference>
<feature type="compositionally biased region" description="Basic and acidic residues" evidence="5">
    <location>
        <begin position="97"/>
        <end position="108"/>
    </location>
</feature>
<name>A0A182FD39_ANOAL</name>
<proteinExistence type="predicted"/>
<evidence type="ECO:0000256" key="5">
    <source>
        <dbReference type="SAM" id="MobiDB-lite"/>
    </source>
</evidence>
<feature type="compositionally biased region" description="Low complexity" evidence="5">
    <location>
        <begin position="81"/>
        <end position="93"/>
    </location>
</feature>
<feature type="domain" description="C2H2-type" evidence="6">
    <location>
        <begin position="355"/>
        <end position="382"/>
    </location>
</feature>
<feature type="compositionally biased region" description="Low complexity" evidence="5">
    <location>
        <begin position="753"/>
        <end position="768"/>
    </location>
</feature>
<keyword evidence="1" id="KW-0479">Metal-binding</keyword>
<feature type="domain" description="C2H2-type" evidence="6">
    <location>
        <begin position="383"/>
        <end position="410"/>
    </location>
</feature>
<dbReference type="EnsemblMetazoa" id="AALB004425-RA">
    <property type="protein sequence ID" value="AALB004425-PA"/>
    <property type="gene ID" value="AALB004425"/>
</dbReference>
<dbReference type="InterPro" id="IPR013087">
    <property type="entry name" value="Znf_C2H2_type"/>
</dbReference>
<feature type="compositionally biased region" description="Low complexity" evidence="5">
    <location>
        <begin position="921"/>
        <end position="932"/>
    </location>
</feature>
<keyword evidence="3" id="KW-0863">Zinc-finger</keyword>
<reference evidence="7" key="2">
    <citation type="submission" date="2022-08" db="UniProtKB">
        <authorList>
            <consortium name="EnsemblMetazoa"/>
        </authorList>
    </citation>
    <scope>IDENTIFICATION</scope>
    <source>
        <strain evidence="7">STECLA/ALBI9_A</strain>
    </source>
</reference>
<dbReference type="PROSITE" id="PS50157">
    <property type="entry name" value="ZINC_FINGER_C2H2_2"/>
    <property type="match status" value="2"/>
</dbReference>
<feature type="compositionally biased region" description="Low complexity" evidence="5">
    <location>
        <begin position="623"/>
        <end position="648"/>
    </location>
</feature>
<evidence type="ECO:0000256" key="2">
    <source>
        <dbReference type="ARBA" id="ARBA00022737"/>
    </source>
</evidence>
<dbReference type="GO" id="GO:0008270">
    <property type="term" value="F:zinc ion binding"/>
    <property type="evidence" value="ECO:0007669"/>
    <property type="project" value="UniProtKB-KW"/>
</dbReference>
<dbReference type="Proteomes" id="UP000069272">
    <property type="component" value="Chromosome 3L"/>
</dbReference>
<protein>
    <recommendedName>
        <fullName evidence="6">C2H2-type domain-containing protein</fullName>
    </recommendedName>
</protein>
<evidence type="ECO:0000256" key="4">
    <source>
        <dbReference type="ARBA" id="ARBA00022833"/>
    </source>
</evidence>
<feature type="region of interest" description="Disordered" evidence="5">
    <location>
        <begin position="746"/>
        <end position="768"/>
    </location>
</feature>
<evidence type="ECO:0000313" key="8">
    <source>
        <dbReference type="Proteomes" id="UP000069272"/>
    </source>
</evidence>
<reference evidence="7 8" key="1">
    <citation type="journal article" date="2017" name="G3 (Bethesda)">
        <title>The Physical Genome Mapping of Anopheles albimanus Corrected Scaffold Misassemblies and Identified Interarm Rearrangements in Genus Anopheles.</title>
        <authorList>
            <person name="Artemov G.N."/>
            <person name="Peery A.N."/>
            <person name="Jiang X."/>
            <person name="Tu Z."/>
            <person name="Stegniy V.N."/>
            <person name="Sharakhova M.V."/>
            <person name="Sharakhov I.V."/>
        </authorList>
    </citation>
    <scope>NUCLEOTIDE SEQUENCE [LARGE SCALE GENOMIC DNA]</scope>
    <source>
        <strain evidence="7 8">ALBI9_A</strain>
    </source>
</reference>
<feature type="region of interest" description="Disordered" evidence="5">
    <location>
        <begin position="398"/>
        <end position="427"/>
    </location>
</feature>
<dbReference type="Gene3D" id="3.30.160.60">
    <property type="entry name" value="Classic Zinc Finger"/>
    <property type="match status" value="2"/>
</dbReference>
<dbReference type="GO" id="GO:0032502">
    <property type="term" value="P:developmental process"/>
    <property type="evidence" value="ECO:0007669"/>
    <property type="project" value="UniProtKB-ARBA"/>
</dbReference>
<dbReference type="GO" id="GO:0000981">
    <property type="term" value="F:DNA-binding transcription factor activity, RNA polymerase II-specific"/>
    <property type="evidence" value="ECO:0007669"/>
    <property type="project" value="TreeGrafter"/>
</dbReference>
<dbReference type="FunFam" id="3.30.160.60:FF:000202">
    <property type="entry name" value="Zinc finger protein 574"/>
    <property type="match status" value="1"/>
</dbReference>
<feature type="region of interest" description="Disordered" evidence="5">
    <location>
        <begin position="622"/>
        <end position="649"/>
    </location>
</feature>
<sequence length="971" mass="105388">MTRIGLRSNGGSQGHPMETDSSYNGLVRPSTETAMETTTVEAASTGLADDAPGMVVAVEDVVSSIQQTPLDLLNGVTVTATTTNTTNNNNNNTIVQEDDKGADKRTSARSDPPCGVIDGFAANADAEDDDEDDDDDSDDDDDDDDEDEDDVQEQEEVVEQDDGNEHVDGVVVESAIHARDNDPDMRCYAATVSSDNEQPADQIAMLVDGATLGETEITTEHSAPDDDGATAHNTVVHTEADAIMLKDQLEMSYADAQHQEHVICEQQDIEDDGQHDGQQEAQQSNGGGGVKMEMMQTDDDPLLQETIKALMNGTGGIEVVNTTEPPSSSTPEPALEVSHAASAGAEEPAETDRNYECNYCGKLFTRSNTLSYHVKVHTGERPFKCKHCSKAFREHYRLTKHMKTHTTSTSPNGSGRSRERSRAERREQRARIVMMASTEEVSAAATGTAEVSVPPDEEYTTGDSERFFKTYDMPGGTGSLKFEPDISLTVEGGSDATVGSKMAMLEETVEAAECTDDPANASSVAAAAGSTADASLAGADASLDGRYQIIVERVKSLQREVHLVNQNLNRVESKVDGLTRLISLFIGKFEEEPAIQEEHPATATPPLCTETENMAVTTLSVVSSQPATPTTIPSSSPTTPSPSPTASTVVAHPKATLLLTSASTQHNSLPQQQQQQQHQHTSTMFEADNVISTITSQPSTVSQQLIPVRTETLASGNINGCQPQLYRFTESIQAKPHTTITVKTSRPATPASLQHHQQQQQQQQLQTHLGHASGNQLLDTFPEIPELPIRTVSDFLDLNDHCTDNEQFLLQMMIRLHQEIHNSQPFQRNIKRMMEALVTYEVLCQFSWSGKSAINGQYTKYVFGNSLGIIDLLTKTLNLGKSAQEAEANQKPIFAAIQSFIKHSRQNMIRDSRKRRDPSRAGSSGTASVVADSTTTASGSYLIPPAEKRLSAKQIKTEYQQHVTELVVNPF</sequence>
<dbReference type="GO" id="GO:0000978">
    <property type="term" value="F:RNA polymerase II cis-regulatory region sequence-specific DNA binding"/>
    <property type="evidence" value="ECO:0007669"/>
    <property type="project" value="TreeGrafter"/>
</dbReference>
<keyword evidence="8" id="KW-1185">Reference proteome</keyword>
<keyword evidence="2" id="KW-0677">Repeat</keyword>
<feature type="compositionally biased region" description="Low complexity" evidence="5">
    <location>
        <begin position="405"/>
        <end position="415"/>
    </location>
</feature>
<dbReference type="VEuPathDB" id="VectorBase:AALB004425"/>
<feature type="region of interest" description="Disordered" evidence="5">
    <location>
        <begin position="271"/>
        <end position="291"/>
    </location>
</feature>
<dbReference type="PANTHER" id="PTHR23235:SF120">
    <property type="entry name" value="KRUPPEL-LIKE FACTOR 15"/>
    <property type="match status" value="1"/>
</dbReference>
<evidence type="ECO:0000259" key="6">
    <source>
        <dbReference type="PROSITE" id="PS50157"/>
    </source>
</evidence>
<organism evidence="7 8">
    <name type="scientific">Anopheles albimanus</name>
    <name type="common">New world malaria mosquito</name>
    <dbReference type="NCBI Taxonomy" id="7167"/>
    <lineage>
        <taxon>Eukaryota</taxon>
        <taxon>Metazoa</taxon>
        <taxon>Ecdysozoa</taxon>
        <taxon>Arthropoda</taxon>
        <taxon>Hexapoda</taxon>
        <taxon>Insecta</taxon>
        <taxon>Pterygota</taxon>
        <taxon>Neoptera</taxon>
        <taxon>Endopterygota</taxon>
        <taxon>Diptera</taxon>
        <taxon>Nematocera</taxon>
        <taxon>Culicoidea</taxon>
        <taxon>Culicidae</taxon>
        <taxon>Anophelinae</taxon>
        <taxon>Anopheles</taxon>
    </lineage>
</organism>
<accession>A0A182FD39</accession>
<evidence type="ECO:0000313" key="7">
    <source>
        <dbReference type="EnsemblMetazoa" id="AALB004425-PA"/>
    </source>
</evidence>
<dbReference type="STRING" id="7167.A0A182FD39"/>
<feature type="region of interest" description="Disordered" evidence="5">
    <location>
        <begin position="320"/>
        <end position="352"/>
    </location>
</feature>
<feature type="region of interest" description="Disordered" evidence="5">
    <location>
        <begin position="907"/>
        <end position="932"/>
    </location>
</feature>